<dbReference type="AlphaFoldDB" id="A0A6N9NK22"/>
<evidence type="ECO:0000313" key="6">
    <source>
        <dbReference type="Proteomes" id="UP000470771"/>
    </source>
</evidence>
<feature type="domain" description="Type I restriction modification DNA specificity" evidence="4">
    <location>
        <begin position="221"/>
        <end position="376"/>
    </location>
</feature>
<dbReference type="PANTHER" id="PTHR30408:SF12">
    <property type="entry name" value="TYPE I RESTRICTION ENZYME MJAVIII SPECIFICITY SUBUNIT"/>
    <property type="match status" value="1"/>
</dbReference>
<dbReference type="PANTHER" id="PTHR30408">
    <property type="entry name" value="TYPE-1 RESTRICTION ENZYME ECOKI SPECIFICITY PROTEIN"/>
    <property type="match status" value="1"/>
</dbReference>
<dbReference type="GO" id="GO:0004519">
    <property type="term" value="F:endonuclease activity"/>
    <property type="evidence" value="ECO:0007669"/>
    <property type="project" value="UniProtKB-KW"/>
</dbReference>
<keyword evidence="5" id="KW-0255">Endonuclease</keyword>
<dbReference type="Proteomes" id="UP000470771">
    <property type="component" value="Unassembled WGS sequence"/>
</dbReference>
<dbReference type="SUPFAM" id="SSF116734">
    <property type="entry name" value="DNA methylase specificity domain"/>
    <property type="match status" value="2"/>
</dbReference>
<sequence>MGIKSWQKTPLKALCSRIGDGLHGTPTYEEDSNIFFINGNNLKHGKIELNENTKTVTTEDFERNYIELNQNTLLLGINGSIGSMAFYNNEKVMLGKSAAYLNFKSPINRFYFYYFQLKDVQQYFYNVATGSTIKNLSLKSIQDFEVPYPDKSEWSKIAKVLSDLDAKIELNNKINAELEGMAKLIYDYWFVQFNYPDKNGKPYKSSGGKMVFNDELKRDIPEGWEVVELQDIANITMGQSPPGDSYNEEGIGKVFYQGCTDFGSRFPTNRKFTTQPSRHALEGDILLSVRAPVGTMNIANEDCCIGRGLAALNSKIGSISSLDGVLRYLKQVFDRRNSDGTTFGSITKGDLFSLSVIKPHDNVLKKFNSIVHPMFEKQNKIGLENQQLSSLRDWLLPMLMNGQVLVKGAYEKMEEVELGVAAEGEGEYK</sequence>
<dbReference type="InterPro" id="IPR000055">
    <property type="entry name" value="Restrct_endonuc_typeI_TRD"/>
</dbReference>
<protein>
    <submittedName>
        <fullName evidence="5">Restriction endonuclease subunit S</fullName>
    </submittedName>
</protein>
<evidence type="ECO:0000313" key="5">
    <source>
        <dbReference type="EMBL" id="NBG66209.1"/>
    </source>
</evidence>
<keyword evidence="6" id="KW-1185">Reference proteome</keyword>
<proteinExistence type="inferred from homology"/>
<evidence type="ECO:0000256" key="3">
    <source>
        <dbReference type="ARBA" id="ARBA00023125"/>
    </source>
</evidence>
<name>A0A6N9NK22_9FLAO</name>
<keyword evidence="5" id="KW-0378">Hydrolase</keyword>
<dbReference type="Gene3D" id="3.90.220.20">
    <property type="entry name" value="DNA methylase specificity domains"/>
    <property type="match status" value="2"/>
</dbReference>
<comment type="similarity">
    <text evidence="1">Belongs to the type-I restriction system S methylase family.</text>
</comment>
<evidence type="ECO:0000256" key="1">
    <source>
        <dbReference type="ARBA" id="ARBA00010923"/>
    </source>
</evidence>
<keyword evidence="2" id="KW-0680">Restriction system</keyword>
<keyword evidence="3" id="KW-0238">DNA-binding</keyword>
<evidence type="ECO:0000256" key="2">
    <source>
        <dbReference type="ARBA" id="ARBA00022747"/>
    </source>
</evidence>
<reference evidence="5 6" key="1">
    <citation type="submission" date="2019-12" db="EMBL/GenBank/DDBJ databases">
        <authorList>
            <person name="Zhao J."/>
        </authorList>
    </citation>
    <scope>NUCLEOTIDE SEQUENCE [LARGE SCALE GENOMIC DNA]</scope>
    <source>
        <strain evidence="5 6">S-15</strain>
    </source>
</reference>
<dbReference type="InterPro" id="IPR052021">
    <property type="entry name" value="Type-I_RS_S_subunit"/>
</dbReference>
<accession>A0A6N9NK22</accession>
<keyword evidence="5" id="KW-0540">Nuclease</keyword>
<feature type="domain" description="Type I restriction modification DNA specificity" evidence="4">
    <location>
        <begin position="36"/>
        <end position="179"/>
    </location>
</feature>
<gene>
    <name evidence="5" type="ORF">GQN54_08765</name>
</gene>
<dbReference type="EMBL" id="WWNE01000007">
    <property type="protein sequence ID" value="NBG66209.1"/>
    <property type="molecule type" value="Genomic_DNA"/>
</dbReference>
<organism evidence="5 6">
    <name type="scientific">Acidiluteibacter ferrifornacis</name>
    <dbReference type="NCBI Taxonomy" id="2692424"/>
    <lineage>
        <taxon>Bacteria</taxon>
        <taxon>Pseudomonadati</taxon>
        <taxon>Bacteroidota</taxon>
        <taxon>Flavobacteriia</taxon>
        <taxon>Flavobacteriales</taxon>
        <taxon>Cryomorphaceae</taxon>
        <taxon>Acidiluteibacter</taxon>
    </lineage>
</organism>
<dbReference type="RefSeq" id="WP_160633170.1">
    <property type="nucleotide sequence ID" value="NZ_WWNE01000007.1"/>
</dbReference>
<evidence type="ECO:0000259" key="4">
    <source>
        <dbReference type="Pfam" id="PF01420"/>
    </source>
</evidence>
<dbReference type="GO" id="GO:0009307">
    <property type="term" value="P:DNA restriction-modification system"/>
    <property type="evidence" value="ECO:0007669"/>
    <property type="project" value="UniProtKB-KW"/>
</dbReference>
<comment type="caution">
    <text evidence="5">The sequence shown here is derived from an EMBL/GenBank/DDBJ whole genome shotgun (WGS) entry which is preliminary data.</text>
</comment>
<dbReference type="CDD" id="cd17495">
    <property type="entry name" value="RMtype1_S_Cep9333ORF4827P-TRD2-CR2_like"/>
    <property type="match status" value="1"/>
</dbReference>
<dbReference type="InterPro" id="IPR044946">
    <property type="entry name" value="Restrct_endonuc_typeI_TRD_sf"/>
</dbReference>
<dbReference type="Pfam" id="PF01420">
    <property type="entry name" value="Methylase_S"/>
    <property type="match status" value="2"/>
</dbReference>
<dbReference type="GO" id="GO:0003677">
    <property type="term" value="F:DNA binding"/>
    <property type="evidence" value="ECO:0007669"/>
    <property type="project" value="UniProtKB-KW"/>
</dbReference>